<comment type="similarity">
    <text evidence="1">Belongs to the HAD-like hydrolase superfamily.</text>
</comment>
<keyword evidence="5" id="KW-0378">Hydrolase</keyword>
<dbReference type="InterPro" id="IPR023214">
    <property type="entry name" value="HAD_sf"/>
</dbReference>
<evidence type="ECO:0000313" key="4">
    <source>
        <dbReference type="EMBL" id="AKV79749.1"/>
    </source>
</evidence>
<dbReference type="EMBL" id="CP012173">
    <property type="protein sequence ID" value="AKV77502.1"/>
    <property type="molecule type" value="Genomic_DNA"/>
</dbReference>
<dbReference type="Proteomes" id="UP000062475">
    <property type="component" value="Chromosome"/>
</dbReference>
<dbReference type="SFLD" id="SFLDS00003">
    <property type="entry name" value="Haloacid_Dehalogenase"/>
    <property type="match status" value="1"/>
</dbReference>
<dbReference type="EMBL" id="CP012172">
    <property type="protein sequence ID" value="AKV75262.1"/>
    <property type="molecule type" value="Genomic_DNA"/>
</dbReference>
<dbReference type="EMBL" id="CP012175">
    <property type="protein sequence ID" value="AKV81994.1"/>
    <property type="molecule type" value="Genomic_DNA"/>
</dbReference>
<sequence length="204" mass="22017">MILDLDGTLATTALLHKEAWELAMKRLGINANVNLDLLMGKRTLDIAKTLAGERYQELFEVKNDIFDELVARKAMPLPCAREMVERARSKGYSIAVVTSSLRRSASKSLGAIGVTPDLLIAGDDVEKGKPDPFPVVLALQRLRALPEVSVGVGDTLHDFHAFKGAGLGRIFILKGELGLDLSWIASQGAALVDSPCNVIKALDL</sequence>
<dbReference type="AlphaFoldDB" id="A0A0K1T4W0"/>
<dbReference type="PANTHER" id="PTHR43481">
    <property type="entry name" value="FRUCTOSE-1-PHOSPHATE PHOSPHATASE"/>
    <property type="match status" value="1"/>
</dbReference>
<dbReference type="InterPro" id="IPR023198">
    <property type="entry name" value="PGP-like_dom2"/>
</dbReference>
<dbReference type="InterPro" id="IPR041492">
    <property type="entry name" value="HAD_2"/>
</dbReference>
<organism evidence="5 8">
    <name type="scientific">Metallosphaera sedula</name>
    <dbReference type="NCBI Taxonomy" id="43687"/>
    <lineage>
        <taxon>Archaea</taxon>
        <taxon>Thermoproteota</taxon>
        <taxon>Thermoprotei</taxon>
        <taxon>Sulfolobales</taxon>
        <taxon>Sulfolobaceae</taxon>
        <taxon>Metallosphaera</taxon>
    </lineage>
</organism>
<dbReference type="RefSeq" id="WP_048060251.1">
    <property type="nucleotide sequence ID" value="NZ_AP019770.1"/>
</dbReference>
<dbReference type="Gene3D" id="3.40.50.1000">
    <property type="entry name" value="HAD superfamily/HAD-like"/>
    <property type="match status" value="1"/>
</dbReference>
<dbReference type="SUPFAM" id="SSF56784">
    <property type="entry name" value="HAD-like"/>
    <property type="match status" value="1"/>
</dbReference>
<evidence type="ECO:0000313" key="3">
    <source>
        <dbReference type="EMBL" id="AKV77502.1"/>
    </source>
</evidence>
<name>A0A0K1T4W0_9CREN</name>
<dbReference type="Proteomes" id="UP000062398">
    <property type="component" value="Chromosome"/>
</dbReference>
<accession>A0A0K1T4W0</accession>
<dbReference type="Proteomes" id="UP000068832">
    <property type="component" value="Chromosome"/>
</dbReference>
<evidence type="ECO:0000313" key="2">
    <source>
        <dbReference type="EMBL" id="AKV75262.1"/>
    </source>
</evidence>
<proteinExistence type="inferred from homology"/>
<gene>
    <name evidence="2" type="ORF">MsedA_0593</name>
    <name evidence="3" type="ORF">MsedB_0593</name>
    <name evidence="4" type="ORF">MsedC_0592</name>
    <name evidence="5" type="ORF">MsedD_0593</name>
    <name evidence="6" type="ORF">MsedE_0593</name>
</gene>
<evidence type="ECO:0000313" key="9">
    <source>
        <dbReference type="Proteomes" id="UP000062398"/>
    </source>
</evidence>
<dbReference type="InterPro" id="IPR051806">
    <property type="entry name" value="HAD-like_SPP"/>
</dbReference>
<dbReference type="Proteomes" id="UP000061362">
    <property type="component" value="Chromosome"/>
</dbReference>
<dbReference type="GO" id="GO:0050308">
    <property type="term" value="F:sugar-phosphatase activity"/>
    <property type="evidence" value="ECO:0007669"/>
    <property type="project" value="TreeGrafter"/>
</dbReference>
<dbReference type="Pfam" id="PF13419">
    <property type="entry name" value="HAD_2"/>
    <property type="match status" value="1"/>
</dbReference>
<evidence type="ECO:0000313" key="5">
    <source>
        <dbReference type="EMBL" id="AKV81994.1"/>
    </source>
</evidence>
<dbReference type="PATRIC" id="fig|43687.5.peg.595"/>
<evidence type="ECO:0000256" key="1">
    <source>
        <dbReference type="ARBA" id="ARBA00007958"/>
    </source>
</evidence>
<evidence type="ECO:0000313" key="6">
    <source>
        <dbReference type="EMBL" id="AKV84228.1"/>
    </source>
</evidence>
<dbReference type="NCBIfam" id="TIGR01549">
    <property type="entry name" value="HAD-SF-IA-v1"/>
    <property type="match status" value="1"/>
</dbReference>
<dbReference type="GeneID" id="91755031"/>
<dbReference type="Proteomes" id="UP000056255">
    <property type="component" value="Chromosome"/>
</dbReference>
<dbReference type="PANTHER" id="PTHR43481:SF4">
    <property type="entry name" value="GLYCEROL-1-PHOSPHATE PHOSPHOHYDROLASE 1-RELATED"/>
    <property type="match status" value="1"/>
</dbReference>
<reference evidence="6 7" key="2">
    <citation type="submission" date="2015-07" db="EMBL/GenBank/DDBJ databases">
        <title>Physiological, transcriptional responses and genome re-sequencing of acid resistant extremely thermoacidophilic Metallosphaera sedula SARC-M1.</title>
        <authorList>
            <person name="Ai C."/>
            <person name="McCarthy S."/>
            <person name="Eckrich V."/>
            <person name="Rudrappa D."/>
            <person name="Qiu G."/>
            <person name="Blum P."/>
        </authorList>
    </citation>
    <scope>NUCLEOTIDE SEQUENCE [LARGE SCALE GENOMIC DNA]</scope>
    <source>
        <strain evidence="6 7">SARC-M1</strain>
    </source>
</reference>
<dbReference type="InterPro" id="IPR036412">
    <property type="entry name" value="HAD-like_sf"/>
</dbReference>
<evidence type="ECO:0000313" key="7">
    <source>
        <dbReference type="Proteomes" id="UP000056255"/>
    </source>
</evidence>
<dbReference type="Gene3D" id="1.10.150.240">
    <property type="entry name" value="Putative phosphatase, domain 2"/>
    <property type="match status" value="1"/>
</dbReference>
<evidence type="ECO:0000313" key="11">
    <source>
        <dbReference type="Proteomes" id="UP000068832"/>
    </source>
</evidence>
<evidence type="ECO:0000313" key="8">
    <source>
        <dbReference type="Proteomes" id="UP000061362"/>
    </source>
</evidence>
<reference evidence="8 9" key="1">
    <citation type="journal article" date="2015" name="Genome Announc.">
        <title>Complete Genome Sequences of Evolved Arsenate-Resistant Metallosphaera sedula Strains.</title>
        <authorList>
            <person name="Ai C."/>
            <person name="McCarthy S."/>
            <person name="Schackwitz W."/>
            <person name="Martin J."/>
            <person name="Lipzen A."/>
            <person name="Blum P."/>
        </authorList>
    </citation>
    <scope>NUCLEOTIDE SEQUENCE [LARGE SCALE GENOMIC DNA]</scope>
    <source>
        <strain evidence="4 9">ARS120-1</strain>
        <strain evidence="5 8">ARS120-2</strain>
        <strain evidence="2 11">ARS50-1</strain>
        <strain evidence="3 10">ARS50-2</strain>
    </source>
</reference>
<dbReference type="EMBL" id="CP012174">
    <property type="protein sequence ID" value="AKV79749.1"/>
    <property type="molecule type" value="Genomic_DNA"/>
</dbReference>
<protein>
    <submittedName>
        <fullName evidence="5">HAD family hydrolase</fullName>
    </submittedName>
</protein>
<dbReference type="EMBL" id="CP012176">
    <property type="protein sequence ID" value="AKV84228.1"/>
    <property type="molecule type" value="Genomic_DNA"/>
</dbReference>
<dbReference type="SFLD" id="SFLDG01129">
    <property type="entry name" value="C1.5:_HAD__Beta-PGM__Phosphata"/>
    <property type="match status" value="1"/>
</dbReference>
<dbReference type="InterPro" id="IPR006439">
    <property type="entry name" value="HAD-SF_hydro_IA"/>
</dbReference>
<evidence type="ECO:0000313" key="10">
    <source>
        <dbReference type="Proteomes" id="UP000062475"/>
    </source>
</evidence>